<protein>
    <submittedName>
        <fullName evidence="1">Uncharacterized protein</fullName>
    </submittedName>
</protein>
<dbReference type="RefSeq" id="WP_190543832.1">
    <property type="nucleotide sequence ID" value="NZ_CAWPNO010000057.1"/>
</dbReference>
<dbReference type="Proteomes" id="UP000658514">
    <property type="component" value="Unassembled WGS sequence"/>
</dbReference>
<sequence length="454" mass="53081">MLSEKQIQEHIWKQRDTWTELIDIAEISEPYLFADDLSDITPNSVIQNHIYNRLSRIDKNVRTIELIGCEVPLDKELDSTLRADFLGASIDEPIFAIIELKKNVQTERQAFSELLAYSNHITTAFPTTCKEDIYSVLIAPMEARITRESVIHTLVFDRRPIYALIPYFTDEDNIETLRLKPWIPSSEDLSKITGVAFDHKNFSLVKIAWEYIPEFWNEPNKDPSDWVIANFNRVSVLTAQIMEAQGLHGFVYCSQVWPELYKAFPFPNSMIIAALNPYIIGNTYWYIKENNYLENNISQMLNRKNFQITNILPGLNKSAKNIHKEYNYLSNLYDLWNSHLFRIGLNVVKRVNQDYKGSKISINHACMTWESYQKSLMEDSYCKNFDIITTGLVREIYCDVTSIDYEATAKTPGFKHPIYDGIPNYAINILNNREYFSRFLSRMFNPEFWIQKND</sequence>
<name>A0ABR8ABP0_9CYAN</name>
<dbReference type="EMBL" id="JACJQH010000025">
    <property type="protein sequence ID" value="MBD2197134.1"/>
    <property type="molecule type" value="Genomic_DNA"/>
</dbReference>
<proteinExistence type="predicted"/>
<reference evidence="1 2" key="1">
    <citation type="journal article" date="2020" name="ISME J.">
        <title>Comparative genomics reveals insights into cyanobacterial evolution and habitat adaptation.</title>
        <authorList>
            <person name="Chen M.Y."/>
            <person name="Teng W.K."/>
            <person name="Zhao L."/>
            <person name="Hu C.X."/>
            <person name="Zhou Y.K."/>
            <person name="Han B.P."/>
            <person name="Song L.R."/>
            <person name="Shu W.S."/>
        </authorList>
    </citation>
    <scope>NUCLEOTIDE SEQUENCE [LARGE SCALE GENOMIC DNA]</scope>
    <source>
        <strain evidence="1 2">FACHB-288</strain>
    </source>
</reference>
<dbReference type="PROSITE" id="PS00289">
    <property type="entry name" value="PTX_1"/>
    <property type="match status" value="1"/>
</dbReference>
<evidence type="ECO:0000313" key="1">
    <source>
        <dbReference type="EMBL" id="MBD2197134.1"/>
    </source>
</evidence>
<keyword evidence="2" id="KW-1185">Reference proteome</keyword>
<gene>
    <name evidence="1" type="ORF">H6G24_16780</name>
</gene>
<evidence type="ECO:0000313" key="2">
    <source>
        <dbReference type="Proteomes" id="UP000658514"/>
    </source>
</evidence>
<comment type="caution">
    <text evidence="1">The sequence shown here is derived from an EMBL/GenBank/DDBJ whole genome shotgun (WGS) entry which is preliminary data.</text>
</comment>
<organism evidence="1 2">
    <name type="scientific">Calothrix parietina FACHB-288</name>
    <dbReference type="NCBI Taxonomy" id="2692896"/>
    <lineage>
        <taxon>Bacteria</taxon>
        <taxon>Bacillati</taxon>
        <taxon>Cyanobacteriota</taxon>
        <taxon>Cyanophyceae</taxon>
        <taxon>Nostocales</taxon>
        <taxon>Calotrichaceae</taxon>
        <taxon>Calothrix</taxon>
    </lineage>
</organism>
<dbReference type="InterPro" id="IPR030476">
    <property type="entry name" value="Pentaxin_CS"/>
</dbReference>
<accession>A0ABR8ABP0</accession>